<dbReference type="OrthoDB" id="305452at2"/>
<dbReference type="Proteomes" id="UP000043763">
    <property type="component" value="Unassembled WGS sequence"/>
</dbReference>
<protein>
    <submittedName>
        <fullName evidence="1">Uncharacterized protein</fullName>
    </submittedName>
</protein>
<dbReference type="EMBL" id="CVLB01000001">
    <property type="protein sequence ID" value="CRF32126.1"/>
    <property type="molecule type" value="Genomic_DNA"/>
</dbReference>
<accession>A0A0G4K4T5</accession>
<name>A0A0G4K4T5_9SPIR</name>
<keyword evidence="2" id="KW-1185">Reference proteome</keyword>
<dbReference type="Pfam" id="PF19875">
    <property type="entry name" value="DUF6348"/>
    <property type="match status" value="1"/>
</dbReference>
<dbReference type="RefSeq" id="WP_048593716.1">
    <property type="nucleotide sequence ID" value="NZ_CVLB01000001.1"/>
</dbReference>
<dbReference type="InterPro" id="IPR045929">
    <property type="entry name" value="DUF6348"/>
</dbReference>
<evidence type="ECO:0000313" key="2">
    <source>
        <dbReference type="Proteomes" id="UP000043763"/>
    </source>
</evidence>
<proteinExistence type="predicted"/>
<gene>
    <name evidence="1" type="ORF">BRSU_0596</name>
</gene>
<sequence length="391" mass="45965">MNNYKDILLNRLHTTINHKNEIENDCIKFLSYDITIEPKIVQIEKKKSILCTVYFYVKAPLFDNVFFESSSSIASDEYKAIELSSDNFVYCALQGILDFLSGMHHHEIETSILGNKKAFTVCESPILGLGNIDNSINNKEDFYNDYIGFDEKNGYASFLWNCIHKEVPFILANNRVSFIKTYAAKMPNNDIIVECTINNIQNKTLENCVQNEIIKWDNNGEFFSIKQFFFILQSDTTYIKYPYTKEEIEYFVMEYVLEFEKCDFDYDKVIKNIKNVISDNNLREEIINFVPEICAEYAFKDAVFNDRVDVYIENNHYNVLKTQFTSYKYIEDSLIDGFSNNIFQKETFNELVHISNSYNIIYEAMQNDNNIKMNDIFVSVAFNFTNQYQFI</sequence>
<reference evidence="2" key="1">
    <citation type="submission" date="2015-04" db="EMBL/GenBank/DDBJ databases">
        <authorList>
            <person name="Mushtaq Mamoona"/>
        </authorList>
    </citation>
    <scope>NUCLEOTIDE SEQUENCE [LARGE SCALE GENOMIC DNA]</scope>
    <source>
        <strain evidence="2">AN4859/03</strain>
    </source>
</reference>
<organism evidence="1 2">
    <name type="scientific">Brachyspira suanatina</name>
    <dbReference type="NCBI Taxonomy" id="381802"/>
    <lineage>
        <taxon>Bacteria</taxon>
        <taxon>Pseudomonadati</taxon>
        <taxon>Spirochaetota</taxon>
        <taxon>Spirochaetia</taxon>
        <taxon>Brachyspirales</taxon>
        <taxon>Brachyspiraceae</taxon>
        <taxon>Brachyspira</taxon>
    </lineage>
</organism>
<dbReference type="AlphaFoldDB" id="A0A0G4K4T5"/>
<evidence type="ECO:0000313" key="1">
    <source>
        <dbReference type="EMBL" id="CRF32126.1"/>
    </source>
</evidence>